<dbReference type="InterPro" id="IPR052897">
    <property type="entry name" value="Sec-Metab_Biosynth_Hydrolase"/>
</dbReference>
<dbReference type="EMBL" id="CP030118">
    <property type="protein sequence ID" value="QDL11474.1"/>
    <property type="molecule type" value="Genomic_DNA"/>
</dbReference>
<dbReference type="Gene3D" id="3.40.50.1820">
    <property type="entry name" value="alpha/beta hydrolase"/>
    <property type="match status" value="1"/>
</dbReference>
<protein>
    <submittedName>
        <fullName evidence="2">Alpha/beta hydrolase</fullName>
    </submittedName>
</protein>
<sequence length="251" mass="28010">MTLFCLVHGASLGAWCWELLTQEIEARGHQTVAVDLPIEDPTAGVVQYAEVVNKVLQGFEDDVVLVGHSMACLTIPLVASQRPVRQLVFIAGLIPHIGLSLFDQFYDELDPNFLQAIGYNLPEADKFEQFSDEPNMFNPAALRITSLQDEAVAREFIFNDCTSDVAHWAFPKLRNQQFLYMSEVSPLQAWPDVKCTYIVCGEDRCLSPAWCRYAARKRLGVDAIELPRSGHSPMLSHPVQLADMLAKVAST</sequence>
<reference evidence="2 3" key="1">
    <citation type="submission" date="2018-06" db="EMBL/GenBank/DDBJ databases">
        <title>Comparative genomics of Brasilonema spp. strains.</title>
        <authorList>
            <person name="Alvarenga D.O."/>
            <person name="Fiore M.F."/>
            <person name="Varani A.M."/>
        </authorList>
    </citation>
    <scope>NUCLEOTIDE SEQUENCE [LARGE SCALE GENOMIC DNA]</scope>
    <source>
        <strain evidence="2 3">CENA114</strain>
    </source>
</reference>
<dbReference type="Proteomes" id="UP000503129">
    <property type="component" value="Chromosome"/>
</dbReference>
<feature type="domain" description="AB hydrolase-1" evidence="1">
    <location>
        <begin position="6"/>
        <end position="243"/>
    </location>
</feature>
<dbReference type="AlphaFoldDB" id="A0A856MMY7"/>
<accession>A0A856MMY7</accession>
<evidence type="ECO:0000259" key="1">
    <source>
        <dbReference type="Pfam" id="PF12697"/>
    </source>
</evidence>
<keyword evidence="2" id="KW-0378">Hydrolase</keyword>
<dbReference type="InterPro" id="IPR029058">
    <property type="entry name" value="AB_hydrolase_fold"/>
</dbReference>
<organism evidence="2 3">
    <name type="scientific">Brasilonema sennae CENA114</name>
    <dbReference type="NCBI Taxonomy" id="415709"/>
    <lineage>
        <taxon>Bacteria</taxon>
        <taxon>Bacillati</taxon>
        <taxon>Cyanobacteriota</taxon>
        <taxon>Cyanophyceae</taxon>
        <taxon>Nostocales</taxon>
        <taxon>Scytonemataceae</taxon>
        <taxon>Brasilonema</taxon>
        <taxon>Bromeliae group (in: Brasilonema)</taxon>
    </lineage>
</organism>
<dbReference type="PANTHER" id="PTHR37017">
    <property type="entry name" value="AB HYDROLASE-1 DOMAIN-CONTAINING PROTEIN-RELATED"/>
    <property type="match status" value="1"/>
</dbReference>
<dbReference type="KEGG" id="bsen:DP114_29440"/>
<evidence type="ECO:0000313" key="3">
    <source>
        <dbReference type="Proteomes" id="UP000503129"/>
    </source>
</evidence>
<dbReference type="InterPro" id="IPR000073">
    <property type="entry name" value="AB_hydrolase_1"/>
</dbReference>
<dbReference type="Pfam" id="PF12697">
    <property type="entry name" value="Abhydrolase_6"/>
    <property type="match status" value="1"/>
</dbReference>
<dbReference type="GO" id="GO:0016787">
    <property type="term" value="F:hydrolase activity"/>
    <property type="evidence" value="ECO:0007669"/>
    <property type="project" value="UniProtKB-KW"/>
</dbReference>
<keyword evidence="3" id="KW-1185">Reference proteome</keyword>
<gene>
    <name evidence="2" type="ORF">DP114_29440</name>
</gene>
<name>A0A856MMY7_9CYAN</name>
<dbReference type="PANTHER" id="PTHR37017:SF11">
    <property type="entry name" value="ESTERASE_LIPASE_THIOESTERASE DOMAIN-CONTAINING PROTEIN"/>
    <property type="match status" value="1"/>
</dbReference>
<dbReference type="SUPFAM" id="SSF53474">
    <property type="entry name" value="alpha/beta-Hydrolases"/>
    <property type="match status" value="1"/>
</dbReference>
<proteinExistence type="predicted"/>
<dbReference type="RefSeq" id="WP_171977782.1">
    <property type="nucleotide sequence ID" value="NZ_CAWOXK010000001.1"/>
</dbReference>
<evidence type="ECO:0000313" key="2">
    <source>
        <dbReference type="EMBL" id="QDL11474.1"/>
    </source>
</evidence>